<dbReference type="Proteomes" id="UP000466514">
    <property type="component" value="Chromosome"/>
</dbReference>
<proteinExistence type="predicted"/>
<dbReference type="AlphaFoldDB" id="A0A7I7M9I1"/>
<gene>
    <name evidence="1" type="ORF">MPSYJ_23060</name>
</gene>
<evidence type="ECO:0000313" key="1">
    <source>
        <dbReference type="EMBL" id="BBX68845.1"/>
    </source>
</evidence>
<organism evidence="1 2">
    <name type="scientific">Mycolicibacterium psychrotolerans</name>
    <dbReference type="NCBI Taxonomy" id="216929"/>
    <lineage>
        <taxon>Bacteria</taxon>
        <taxon>Bacillati</taxon>
        <taxon>Actinomycetota</taxon>
        <taxon>Actinomycetes</taxon>
        <taxon>Mycobacteriales</taxon>
        <taxon>Mycobacteriaceae</taxon>
        <taxon>Mycolicibacterium</taxon>
    </lineage>
</organism>
<name>A0A7I7M9I1_9MYCO</name>
<sequence length="63" mass="6659">MASDARCAVRYEMVGDGAVCRCRAARRLAERGAMYPGTRASNCYGTVDDVITGSMLASVRPAA</sequence>
<accession>A0A7I7M9I1</accession>
<dbReference type="EMBL" id="AP022574">
    <property type="protein sequence ID" value="BBX68845.1"/>
    <property type="molecule type" value="Genomic_DNA"/>
</dbReference>
<keyword evidence="2" id="KW-1185">Reference proteome</keyword>
<dbReference type="KEGG" id="mpsc:MPSYJ_23060"/>
<evidence type="ECO:0000313" key="2">
    <source>
        <dbReference type="Proteomes" id="UP000466514"/>
    </source>
</evidence>
<reference evidence="1 2" key="1">
    <citation type="journal article" date="2019" name="Emerg. Microbes Infect.">
        <title>Comprehensive subspecies identification of 175 nontuberculous mycobacteria species based on 7547 genomic profiles.</title>
        <authorList>
            <person name="Matsumoto Y."/>
            <person name="Kinjo T."/>
            <person name="Motooka D."/>
            <person name="Nabeya D."/>
            <person name="Jung N."/>
            <person name="Uechi K."/>
            <person name="Horii T."/>
            <person name="Iida T."/>
            <person name="Fujita J."/>
            <person name="Nakamura S."/>
        </authorList>
    </citation>
    <scope>NUCLEOTIDE SEQUENCE [LARGE SCALE GENOMIC DNA]</scope>
    <source>
        <strain evidence="1 2">JCM 13323</strain>
    </source>
</reference>
<protein>
    <submittedName>
        <fullName evidence="1">Uncharacterized protein</fullName>
    </submittedName>
</protein>